<keyword evidence="1" id="KW-0472">Membrane</keyword>
<dbReference type="Proteomes" id="UP000051913">
    <property type="component" value="Unassembled WGS sequence"/>
</dbReference>
<accession>A0A0R3LFK1</accession>
<evidence type="ECO:0000256" key="1">
    <source>
        <dbReference type="SAM" id="Phobius"/>
    </source>
</evidence>
<feature type="transmembrane region" description="Helical" evidence="1">
    <location>
        <begin position="32"/>
        <end position="55"/>
    </location>
</feature>
<feature type="signal peptide" evidence="2">
    <location>
        <begin position="1"/>
        <end position="22"/>
    </location>
</feature>
<dbReference type="EMBL" id="LLXX01000121">
    <property type="protein sequence ID" value="KRR04879.1"/>
    <property type="molecule type" value="Genomic_DNA"/>
</dbReference>
<proteinExistence type="predicted"/>
<feature type="transmembrane region" description="Helical" evidence="1">
    <location>
        <begin position="96"/>
        <end position="117"/>
    </location>
</feature>
<keyword evidence="1" id="KW-0812">Transmembrane</keyword>
<evidence type="ECO:0000313" key="4">
    <source>
        <dbReference type="Proteomes" id="UP000051913"/>
    </source>
</evidence>
<organism evidence="3 4">
    <name type="scientific">Bradyrhizobium valentinum</name>
    <dbReference type="NCBI Taxonomy" id="1518501"/>
    <lineage>
        <taxon>Bacteria</taxon>
        <taxon>Pseudomonadati</taxon>
        <taxon>Pseudomonadota</taxon>
        <taxon>Alphaproteobacteria</taxon>
        <taxon>Hyphomicrobiales</taxon>
        <taxon>Nitrobacteraceae</taxon>
        <taxon>Bradyrhizobium</taxon>
    </lineage>
</organism>
<evidence type="ECO:0000256" key="2">
    <source>
        <dbReference type="SAM" id="SignalP"/>
    </source>
</evidence>
<name>A0A0R3LFK1_9BRAD</name>
<evidence type="ECO:0000313" key="3">
    <source>
        <dbReference type="EMBL" id="KRR04879.1"/>
    </source>
</evidence>
<protein>
    <submittedName>
        <fullName evidence="3">Uncharacterized protein</fullName>
    </submittedName>
</protein>
<gene>
    <name evidence="3" type="ORF">CP49_13895</name>
</gene>
<feature type="transmembrane region" description="Helical" evidence="1">
    <location>
        <begin position="62"/>
        <end position="84"/>
    </location>
</feature>
<sequence>MFLLLGPSLVALAVLMVAVAVAGPVDDAFVALCVTASFLITLPVSAITGLVDGYLARGLPALLRAFLTAAIGMTGAIGLVLTLFKMTFSPTVPPEVMNGALCAGFFLLLPMGLCSLLSNDDGDRRRPAGCAPDCVGRPA</sequence>
<reference evidence="3 4" key="1">
    <citation type="submission" date="2014-03" db="EMBL/GenBank/DDBJ databases">
        <title>Bradyrhizobium valentinum sp. nov., isolated from effective nodules of Lupinus mariae-josephae, a lupine endemic of basic-lime soils in Eastern Spain.</title>
        <authorList>
            <person name="Duran D."/>
            <person name="Rey L."/>
            <person name="Navarro A."/>
            <person name="Busquets A."/>
            <person name="Imperial J."/>
            <person name="Ruiz-Argueso T."/>
        </authorList>
    </citation>
    <scope>NUCLEOTIDE SEQUENCE [LARGE SCALE GENOMIC DNA]</scope>
    <source>
        <strain evidence="3 4">LmjM3</strain>
    </source>
</reference>
<keyword evidence="1" id="KW-1133">Transmembrane helix</keyword>
<dbReference type="AlphaFoldDB" id="A0A0R3LFK1"/>
<keyword evidence="4" id="KW-1185">Reference proteome</keyword>
<keyword evidence="2" id="KW-0732">Signal</keyword>
<feature type="chain" id="PRO_5009797038" evidence="2">
    <location>
        <begin position="23"/>
        <end position="139"/>
    </location>
</feature>
<comment type="caution">
    <text evidence="3">The sequence shown here is derived from an EMBL/GenBank/DDBJ whole genome shotgun (WGS) entry which is preliminary data.</text>
</comment>